<dbReference type="Proteomes" id="UP001201449">
    <property type="component" value="Unassembled WGS sequence"/>
</dbReference>
<keyword evidence="2" id="KW-1185">Reference proteome</keyword>
<reference evidence="1 2" key="1">
    <citation type="submission" date="2022-01" db="EMBL/GenBank/DDBJ databases">
        <title>Mariniradius saccharolyticus sp. nov., isolated from sediment of a river.</title>
        <authorList>
            <person name="Liu H."/>
        </authorList>
    </citation>
    <scope>NUCLEOTIDE SEQUENCE [LARGE SCALE GENOMIC DNA]</scope>
    <source>
        <strain evidence="1 2">RY-2</strain>
    </source>
</reference>
<dbReference type="RefSeq" id="WP_234860216.1">
    <property type="nucleotide sequence ID" value="NZ_JAKEVZ010000002.1"/>
</dbReference>
<dbReference type="EMBL" id="JAKEVZ010000002">
    <property type="protein sequence ID" value="MCF1750087.1"/>
    <property type="molecule type" value="Genomic_DNA"/>
</dbReference>
<evidence type="ECO:0000313" key="1">
    <source>
        <dbReference type="EMBL" id="MCF1750087.1"/>
    </source>
</evidence>
<evidence type="ECO:0000313" key="2">
    <source>
        <dbReference type="Proteomes" id="UP001201449"/>
    </source>
</evidence>
<evidence type="ECO:0008006" key="3">
    <source>
        <dbReference type="Google" id="ProtNLM"/>
    </source>
</evidence>
<protein>
    <recommendedName>
        <fullName evidence="3">TraB family protein</fullName>
    </recommendedName>
</protein>
<sequence>MFKRVAFKRKLILLAVYNITLISTVHKEIGKCNSEELYRIFQSINPDVIFLEAFDNSYSKYHQMLFSQFGVYQERLEIKAIQAYSQNHAFEYVPVLDIGLSDEFENKVAIVSENKDYQRLLDRYISLETNGGFQFLNSKRNIALQEEMRELEDRIIDDEILHQEVNKSIDAYEHSMLRNIYSFCKEKSFDKAIFMCGAGHRKTITQKIIEYEAIENLKLNWTFYNDI</sequence>
<name>A0ABS9BRJ4_9BACT</name>
<comment type="caution">
    <text evidence="1">The sequence shown here is derived from an EMBL/GenBank/DDBJ whole genome shotgun (WGS) entry which is preliminary data.</text>
</comment>
<organism evidence="1 2">
    <name type="scientific">Mariniradius sediminis</name>
    <dbReference type="NCBI Taxonomy" id="2909237"/>
    <lineage>
        <taxon>Bacteria</taxon>
        <taxon>Pseudomonadati</taxon>
        <taxon>Bacteroidota</taxon>
        <taxon>Cytophagia</taxon>
        <taxon>Cytophagales</taxon>
        <taxon>Cyclobacteriaceae</taxon>
        <taxon>Mariniradius</taxon>
    </lineage>
</organism>
<proteinExistence type="predicted"/>
<accession>A0ABS9BRJ4</accession>
<gene>
    <name evidence="1" type="ORF">L0U89_03320</name>
</gene>